<name>A0A9Q0DGL3_9TELE</name>
<dbReference type="SUPFAM" id="SSF64593">
    <property type="entry name" value="Intermediate filament protein, coiled coil region"/>
    <property type="match status" value="1"/>
</dbReference>
<sequence length="350" mass="39050">MAMLRVSSYRRLFEEQRWRQSGPSGGPSVGVTRTPSRSGAADECQCDKYDFVSAKALNKEGLVRFTQDHTVLSTLNDRLVRLIELARCFEEENEFLESQILELEDGRPSEGVSGTRVAVADCSLDAVVDRLRKERDDILWDTEELRKELHCLRKESEEALQQRTAVQHTRLDLAEEVDAVTAECLALREQAEIYERQLASMESQRSTGPQGTAGAGASVAFCSPDIGPGQRIRAYYDQLAESLQCECGLSSALVVPSHESGTLRSKGEVSSSKMADAGELKVLVGELQKELAELQKCTVVLEDEVEFNAAAHQEHVDELEELLCEKRTRDLEIAAYRGLVEEEDERLCHL</sequence>
<dbReference type="SMART" id="SM01391">
    <property type="entry name" value="Filament"/>
    <property type="match status" value="1"/>
</dbReference>
<comment type="caution">
    <text evidence="6">The sequence shown here is derived from an EMBL/GenBank/DDBJ whole genome shotgun (WGS) entry which is preliminary data.</text>
</comment>
<keyword evidence="7" id="KW-1185">Reference proteome</keyword>
<evidence type="ECO:0000313" key="7">
    <source>
        <dbReference type="Proteomes" id="UP001148018"/>
    </source>
</evidence>
<dbReference type="GO" id="GO:0005737">
    <property type="term" value="C:cytoplasm"/>
    <property type="evidence" value="ECO:0007669"/>
    <property type="project" value="TreeGrafter"/>
</dbReference>
<dbReference type="GO" id="GO:0005882">
    <property type="term" value="C:intermediate filament"/>
    <property type="evidence" value="ECO:0007669"/>
    <property type="project" value="UniProtKB-KW"/>
</dbReference>
<evidence type="ECO:0000313" key="6">
    <source>
        <dbReference type="EMBL" id="KAJ3588068.1"/>
    </source>
</evidence>
<dbReference type="EMBL" id="JANIIK010000116">
    <property type="protein sequence ID" value="KAJ3588068.1"/>
    <property type="molecule type" value="Genomic_DNA"/>
</dbReference>
<dbReference type="PANTHER" id="PTHR45652:SF7">
    <property type="entry name" value="VIMENTIN-LIKE"/>
    <property type="match status" value="1"/>
</dbReference>
<feature type="domain" description="IF rod" evidence="5">
    <location>
        <begin position="67"/>
        <end position="346"/>
    </location>
</feature>
<dbReference type="InterPro" id="IPR039008">
    <property type="entry name" value="IF_rod_dom"/>
</dbReference>
<dbReference type="OrthoDB" id="8925521at2759"/>
<reference evidence="6" key="1">
    <citation type="submission" date="2022-07" db="EMBL/GenBank/DDBJ databases">
        <title>Chromosome-level genome of Muraenolepis orangiensis.</title>
        <authorList>
            <person name="Kim J."/>
        </authorList>
    </citation>
    <scope>NUCLEOTIDE SEQUENCE</scope>
    <source>
        <strain evidence="6">KU_S4_2022</strain>
        <tissue evidence="6">Muscle</tissue>
    </source>
</reference>
<evidence type="ECO:0000259" key="5">
    <source>
        <dbReference type="SMART" id="SM01391"/>
    </source>
</evidence>
<proteinExistence type="predicted"/>
<dbReference type="PANTHER" id="PTHR45652">
    <property type="entry name" value="GLIAL FIBRILLARY ACIDIC PROTEIN"/>
    <property type="match status" value="1"/>
</dbReference>
<dbReference type="AlphaFoldDB" id="A0A9Q0DGL3"/>
<accession>A0A9Q0DGL3</accession>
<protein>
    <recommendedName>
        <fullName evidence="5">IF rod domain-containing protein</fullName>
    </recommendedName>
</protein>
<feature type="coiled-coil region" evidence="3">
    <location>
        <begin position="72"/>
        <end position="204"/>
    </location>
</feature>
<evidence type="ECO:0000256" key="2">
    <source>
        <dbReference type="ARBA" id="ARBA00023054"/>
    </source>
</evidence>
<keyword evidence="2 3" id="KW-0175">Coiled coil</keyword>
<keyword evidence="1" id="KW-0403">Intermediate filament</keyword>
<dbReference type="InterPro" id="IPR050405">
    <property type="entry name" value="Intermediate_filament"/>
</dbReference>
<feature type="region of interest" description="Disordered" evidence="4">
    <location>
        <begin position="17"/>
        <end position="40"/>
    </location>
</feature>
<dbReference type="Gene3D" id="1.20.5.170">
    <property type="match status" value="1"/>
</dbReference>
<gene>
    <name evidence="6" type="ORF">NHX12_011662</name>
</gene>
<dbReference type="GO" id="GO:0005200">
    <property type="term" value="F:structural constituent of cytoskeleton"/>
    <property type="evidence" value="ECO:0007669"/>
    <property type="project" value="TreeGrafter"/>
</dbReference>
<evidence type="ECO:0000256" key="4">
    <source>
        <dbReference type="SAM" id="MobiDB-lite"/>
    </source>
</evidence>
<evidence type="ECO:0000256" key="1">
    <source>
        <dbReference type="ARBA" id="ARBA00022754"/>
    </source>
</evidence>
<evidence type="ECO:0000256" key="3">
    <source>
        <dbReference type="SAM" id="Coils"/>
    </source>
</evidence>
<dbReference type="Proteomes" id="UP001148018">
    <property type="component" value="Unassembled WGS sequence"/>
</dbReference>
<organism evidence="6 7">
    <name type="scientific">Muraenolepis orangiensis</name>
    <name type="common">Patagonian moray cod</name>
    <dbReference type="NCBI Taxonomy" id="630683"/>
    <lineage>
        <taxon>Eukaryota</taxon>
        <taxon>Metazoa</taxon>
        <taxon>Chordata</taxon>
        <taxon>Craniata</taxon>
        <taxon>Vertebrata</taxon>
        <taxon>Euteleostomi</taxon>
        <taxon>Actinopterygii</taxon>
        <taxon>Neopterygii</taxon>
        <taxon>Teleostei</taxon>
        <taxon>Neoteleostei</taxon>
        <taxon>Acanthomorphata</taxon>
        <taxon>Zeiogadaria</taxon>
        <taxon>Gadariae</taxon>
        <taxon>Gadiformes</taxon>
        <taxon>Muraenolepidoidei</taxon>
        <taxon>Muraenolepididae</taxon>
        <taxon>Muraenolepis</taxon>
    </lineage>
</organism>
<dbReference type="GO" id="GO:0045109">
    <property type="term" value="P:intermediate filament organization"/>
    <property type="evidence" value="ECO:0007669"/>
    <property type="project" value="TreeGrafter"/>
</dbReference>